<evidence type="ECO:0000259" key="1">
    <source>
        <dbReference type="SMART" id="SM00849"/>
    </source>
</evidence>
<feature type="domain" description="Metallo-beta-lactamase" evidence="1">
    <location>
        <begin position="77"/>
        <end position="243"/>
    </location>
</feature>
<proteinExistence type="predicted"/>
<dbReference type="Proteomes" id="UP000198534">
    <property type="component" value="Unassembled WGS sequence"/>
</dbReference>
<sequence>MYVHNALICTTCGVRYREEVKNRQHCPICEDERQYVHPLGQKWTTLAVMKEADFHNERTEVEPGLTEIVTKPGFAIGQRALLLQTESGNFLWDCITYLDNETIEWIEGQGGLQGIIVSHPHFYSNFSDWAEAFDCPVYLHEADQEWVMGPAERVQFWSGETLTLAPGVTAVRIGGHFEGSTILHWAEGADGEGAILTGDTVYITFGLNRVSFMYSFPNLLPLPPRELKRIRSILAEWNFANIHAAWSGKSIVGESRTIVEASISKYLELLES</sequence>
<dbReference type="EMBL" id="FNNQ01000005">
    <property type="protein sequence ID" value="SDW71363.1"/>
    <property type="molecule type" value="Genomic_DNA"/>
</dbReference>
<accession>A0A1H2VSJ3</accession>
<dbReference type="SMART" id="SM00849">
    <property type="entry name" value="Lactamase_B"/>
    <property type="match status" value="1"/>
</dbReference>
<protein>
    <submittedName>
        <fullName evidence="2">Metallo-beta-lactamase superfamily protein</fullName>
    </submittedName>
</protein>
<dbReference type="STRING" id="1048340.SAMN05444487_105198"/>
<dbReference type="SUPFAM" id="SSF56281">
    <property type="entry name" value="Metallo-hydrolase/oxidoreductase"/>
    <property type="match status" value="1"/>
</dbReference>
<dbReference type="InterPro" id="IPR036866">
    <property type="entry name" value="RibonucZ/Hydroxyglut_hydro"/>
</dbReference>
<dbReference type="RefSeq" id="WP_091738341.1">
    <property type="nucleotide sequence ID" value="NZ_FNNQ01000005.1"/>
</dbReference>
<keyword evidence="3" id="KW-1185">Reference proteome</keyword>
<gene>
    <name evidence="2" type="ORF">SAMN05444487_105198</name>
</gene>
<dbReference type="PANTHER" id="PTHR36839">
    <property type="entry name" value="METALLO-BETA-LACTAMASE FAMILY PROTEIN (AFU_ORTHOLOGUE AFUA_5G12770)"/>
    <property type="match status" value="1"/>
</dbReference>
<dbReference type="InterPro" id="IPR001279">
    <property type="entry name" value="Metallo-B-lactamas"/>
</dbReference>
<evidence type="ECO:0000313" key="3">
    <source>
        <dbReference type="Proteomes" id="UP000198534"/>
    </source>
</evidence>
<dbReference type="AlphaFoldDB" id="A0A1H2VSJ3"/>
<reference evidence="2 3" key="1">
    <citation type="submission" date="2016-10" db="EMBL/GenBank/DDBJ databases">
        <authorList>
            <person name="de Groot N.N."/>
        </authorList>
    </citation>
    <scope>NUCLEOTIDE SEQUENCE [LARGE SCALE GENOMIC DNA]</scope>
    <source>
        <strain evidence="2 3">DSM 45610</strain>
    </source>
</reference>
<dbReference type="Gene3D" id="3.60.15.10">
    <property type="entry name" value="Ribonuclease Z/Hydroxyacylglutathione hydrolase-like"/>
    <property type="match status" value="1"/>
</dbReference>
<dbReference type="PANTHER" id="PTHR36839:SF1">
    <property type="entry name" value="METALLO-BETA-LACTAMASE FAMILY PROTEIN (AFU_ORTHOLOGUE AFUA_5G12770)"/>
    <property type="match status" value="1"/>
</dbReference>
<dbReference type="Pfam" id="PF00753">
    <property type="entry name" value="Lactamase_B"/>
    <property type="match status" value="1"/>
</dbReference>
<name>A0A1H2VSJ3_9BACL</name>
<organism evidence="2 3">
    <name type="scientific">Marininema mesophilum</name>
    <dbReference type="NCBI Taxonomy" id="1048340"/>
    <lineage>
        <taxon>Bacteria</taxon>
        <taxon>Bacillati</taxon>
        <taxon>Bacillota</taxon>
        <taxon>Bacilli</taxon>
        <taxon>Bacillales</taxon>
        <taxon>Thermoactinomycetaceae</taxon>
        <taxon>Marininema</taxon>
    </lineage>
</organism>
<evidence type="ECO:0000313" key="2">
    <source>
        <dbReference type="EMBL" id="SDW71363.1"/>
    </source>
</evidence>